<evidence type="ECO:0000256" key="1">
    <source>
        <dbReference type="ARBA" id="ARBA00004141"/>
    </source>
</evidence>
<feature type="transmembrane region" description="Helical" evidence="6">
    <location>
        <begin position="39"/>
        <end position="62"/>
    </location>
</feature>
<evidence type="ECO:0000256" key="4">
    <source>
        <dbReference type="ARBA" id="ARBA00023136"/>
    </source>
</evidence>
<evidence type="ECO:0000313" key="8">
    <source>
        <dbReference type="EMBL" id="QKJ24843.1"/>
    </source>
</evidence>
<dbReference type="InterPro" id="IPR000412">
    <property type="entry name" value="ABC_2_transport"/>
</dbReference>
<feature type="transmembrane region" description="Helical" evidence="6">
    <location>
        <begin position="247"/>
        <end position="266"/>
    </location>
</feature>
<keyword evidence="4 6" id="KW-0472">Membrane</keyword>
<dbReference type="GO" id="GO:0043190">
    <property type="term" value="C:ATP-binding cassette (ABC) transporter complex"/>
    <property type="evidence" value="ECO:0007669"/>
    <property type="project" value="InterPro"/>
</dbReference>
<dbReference type="GO" id="GO:0046677">
    <property type="term" value="P:response to antibiotic"/>
    <property type="evidence" value="ECO:0007669"/>
    <property type="project" value="UniProtKB-KW"/>
</dbReference>
<keyword evidence="9" id="KW-1185">Reference proteome</keyword>
<evidence type="ECO:0000256" key="5">
    <source>
        <dbReference type="ARBA" id="ARBA00023251"/>
    </source>
</evidence>
<dbReference type="PIRSF" id="PIRSF006648">
    <property type="entry name" value="DrrB"/>
    <property type="match status" value="1"/>
</dbReference>
<dbReference type="Pfam" id="PF01061">
    <property type="entry name" value="ABC2_membrane"/>
    <property type="match status" value="1"/>
</dbReference>
<feature type="transmembrane region" description="Helical" evidence="6">
    <location>
        <begin position="136"/>
        <end position="154"/>
    </location>
</feature>
<sequence length="275" mass="29874">MTLEFKPGKAVDPKRAVRWGALRVAEYRFYSMFKWIGSVIAYGLGNPILYLLSVGLGIGALVDASAGGNTLGVSYIQFVAPALLASAAIQGVMDEVTFPTMDGFVWDKLFFAINATSVSARQIADGVMIVALGRGLLTAVMYLGILLAFGAIPLSSVVPLLLSAMLAGWGWAAVMLAITARLERDEGYFALISRFVIAPMFLFSGTFYPLEQMPIYLQPIGWVSPLWHATQIGRNLSYGLEIGEGMIFLHLGYLALLGVIGMAFVYPKFKERLAR</sequence>
<dbReference type="InterPro" id="IPR047817">
    <property type="entry name" value="ABC2_TM_bact-type"/>
</dbReference>
<dbReference type="PANTHER" id="PTHR43229:SF2">
    <property type="entry name" value="NODULATION PROTEIN J"/>
    <property type="match status" value="1"/>
</dbReference>
<dbReference type="AlphaFoldDB" id="A0A7D4Q480"/>
<evidence type="ECO:0000256" key="6">
    <source>
        <dbReference type="RuleBase" id="RU361157"/>
    </source>
</evidence>
<keyword evidence="6" id="KW-0813">Transport</keyword>
<keyword evidence="2 6" id="KW-0812">Transmembrane</keyword>
<proteinExistence type="inferred from homology"/>
<evidence type="ECO:0000259" key="7">
    <source>
        <dbReference type="PROSITE" id="PS51012"/>
    </source>
</evidence>
<evidence type="ECO:0000256" key="2">
    <source>
        <dbReference type="ARBA" id="ARBA00022692"/>
    </source>
</evidence>
<comment type="subcellular location">
    <subcellularLocation>
        <location evidence="6">Cell membrane</location>
        <topology evidence="6">Multi-pass membrane protein</topology>
    </subcellularLocation>
    <subcellularLocation>
        <location evidence="1">Membrane</location>
        <topology evidence="1">Multi-pass membrane protein</topology>
    </subcellularLocation>
</comment>
<protein>
    <recommendedName>
        <fullName evidence="6">Transport permease protein</fullName>
    </recommendedName>
</protein>
<organism evidence="8 9">
    <name type="scientific">Aquiluna borgnonia</name>
    <dbReference type="NCBI Taxonomy" id="2499157"/>
    <lineage>
        <taxon>Bacteria</taxon>
        <taxon>Bacillati</taxon>
        <taxon>Actinomycetota</taxon>
        <taxon>Actinomycetes</taxon>
        <taxon>Micrococcales</taxon>
        <taxon>Microbacteriaceae</taxon>
        <taxon>Luna cluster</taxon>
        <taxon>Luna-1 subcluster</taxon>
        <taxon>Aquiluna</taxon>
    </lineage>
</organism>
<evidence type="ECO:0000313" key="9">
    <source>
        <dbReference type="Proteomes" id="UP000501003"/>
    </source>
</evidence>
<evidence type="ECO:0000256" key="3">
    <source>
        <dbReference type="ARBA" id="ARBA00022989"/>
    </source>
</evidence>
<keyword evidence="6" id="KW-1003">Cell membrane</keyword>
<keyword evidence="5" id="KW-0046">Antibiotic resistance</keyword>
<dbReference type="GO" id="GO:0140359">
    <property type="term" value="F:ABC-type transporter activity"/>
    <property type="evidence" value="ECO:0007669"/>
    <property type="project" value="InterPro"/>
</dbReference>
<dbReference type="PRINTS" id="PR00164">
    <property type="entry name" value="ABC2TRNSPORT"/>
</dbReference>
<feature type="transmembrane region" description="Helical" evidence="6">
    <location>
        <begin position="187"/>
        <end position="208"/>
    </location>
</feature>
<name>A0A7D4Q480_9MICO</name>
<reference evidence="8 9" key="1">
    <citation type="submission" date="2020-05" db="EMBL/GenBank/DDBJ databases">
        <title>Aquirufa sp. strain 15G-AUS-rot a new Aquirufa species.</title>
        <authorList>
            <person name="Pitt A."/>
            <person name="Hahn M.W."/>
        </authorList>
    </citation>
    <scope>NUCLEOTIDE SEQUENCE [LARGE SCALE GENOMIC DNA]</scope>
    <source>
        <strain evidence="8 9">15G-AUS-rot</strain>
    </source>
</reference>
<dbReference type="Proteomes" id="UP000501003">
    <property type="component" value="Chromosome"/>
</dbReference>
<gene>
    <name evidence="8" type="ORF">HRU87_01130</name>
</gene>
<comment type="similarity">
    <text evidence="6">Belongs to the ABC-2 integral membrane protein family.</text>
</comment>
<dbReference type="PANTHER" id="PTHR43229">
    <property type="entry name" value="NODULATION PROTEIN J"/>
    <property type="match status" value="1"/>
</dbReference>
<dbReference type="RefSeq" id="WP_173493140.1">
    <property type="nucleotide sequence ID" value="NZ_CP054056.1"/>
</dbReference>
<feature type="transmembrane region" description="Helical" evidence="6">
    <location>
        <begin position="160"/>
        <end position="180"/>
    </location>
</feature>
<dbReference type="InterPro" id="IPR013525">
    <property type="entry name" value="ABC2_TM"/>
</dbReference>
<dbReference type="InterPro" id="IPR051784">
    <property type="entry name" value="Nod_factor_ABC_transporter"/>
</dbReference>
<dbReference type="EMBL" id="CP054056">
    <property type="protein sequence ID" value="QKJ24843.1"/>
    <property type="molecule type" value="Genomic_DNA"/>
</dbReference>
<keyword evidence="3 6" id="KW-1133">Transmembrane helix</keyword>
<feature type="transmembrane region" description="Helical" evidence="6">
    <location>
        <begin position="74"/>
        <end position="93"/>
    </location>
</feature>
<accession>A0A7D4Q480</accession>
<dbReference type="PROSITE" id="PS51012">
    <property type="entry name" value="ABC_TM2"/>
    <property type="match status" value="1"/>
</dbReference>
<dbReference type="KEGG" id="aqg:HRU87_01130"/>
<feature type="domain" description="ABC transmembrane type-2" evidence="7">
    <location>
        <begin position="38"/>
        <end position="272"/>
    </location>
</feature>